<protein>
    <submittedName>
        <fullName evidence="2">Uncharacterized protein</fullName>
    </submittedName>
</protein>
<proteinExistence type="predicted"/>
<keyword evidence="1" id="KW-0812">Transmembrane</keyword>
<name>A0A3D9C3G7_9FLAO</name>
<gene>
    <name evidence="2" type="ORF">DRF65_21390</name>
</gene>
<sequence>MLKSFIIKNWKILFNIQWISFSIFIILTALYYWDKAAHVSFNRSVETINIQSLFSLVMTWFFVFFTVIILVYPLLFLIQFFSIGKGNGKKLFLLCVLYLLTIVSVFSLYSINSSHAIKAIQPLN</sequence>
<dbReference type="EMBL" id="QNVT01000025">
    <property type="protein sequence ID" value="REC60413.1"/>
    <property type="molecule type" value="Genomic_DNA"/>
</dbReference>
<dbReference type="AlphaFoldDB" id="A0A3D9C3G7"/>
<feature type="transmembrane region" description="Helical" evidence="1">
    <location>
        <begin position="12"/>
        <end position="33"/>
    </location>
</feature>
<evidence type="ECO:0000313" key="2">
    <source>
        <dbReference type="EMBL" id="REC60413.1"/>
    </source>
</evidence>
<keyword evidence="1" id="KW-1133">Transmembrane helix</keyword>
<comment type="caution">
    <text evidence="2">The sequence shown here is derived from an EMBL/GenBank/DDBJ whole genome shotgun (WGS) entry which is preliminary data.</text>
</comment>
<feature type="transmembrane region" description="Helical" evidence="1">
    <location>
        <begin position="91"/>
        <end position="111"/>
    </location>
</feature>
<organism evidence="2 3">
    <name type="scientific">Chryseobacterium pennae</name>
    <dbReference type="NCBI Taxonomy" id="2258962"/>
    <lineage>
        <taxon>Bacteria</taxon>
        <taxon>Pseudomonadati</taxon>
        <taxon>Bacteroidota</taxon>
        <taxon>Flavobacteriia</taxon>
        <taxon>Flavobacteriales</taxon>
        <taxon>Weeksellaceae</taxon>
        <taxon>Chryseobacterium group</taxon>
        <taxon>Chryseobacterium</taxon>
    </lineage>
</organism>
<evidence type="ECO:0000313" key="3">
    <source>
        <dbReference type="Proteomes" id="UP000256686"/>
    </source>
</evidence>
<feature type="transmembrane region" description="Helical" evidence="1">
    <location>
        <begin position="53"/>
        <end position="79"/>
    </location>
</feature>
<reference evidence="3" key="1">
    <citation type="submission" date="2018-06" db="EMBL/GenBank/DDBJ databases">
        <authorList>
            <person name="Lum Nde A."/>
            <person name="Hugo C."/>
        </authorList>
    </citation>
    <scope>NUCLEOTIDE SEQUENCE [LARGE SCALE GENOMIC DNA]</scope>
    <source>
        <strain evidence="3">1_F178</strain>
    </source>
</reference>
<accession>A0A3D9C3G7</accession>
<dbReference type="Proteomes" id="UP000256686">
    <property type="component" value="Unassembled WGS sequence"/>
</dbReference>
<keyword evidence="1" id="KW-0472">Membrane</keyword>
<evidence type="ECO:0000256" key="1">
    <source>
        <dbReference type="SAM" id="Phobius"/>
    </source>
</evidence>
<keyword evidence="3" id="KW-1185">Reference proteome</keyword>
<dbReference type="RefSeq" id="WP_115972767.1">
    <property type="nucleotide sequence ID" value="NZ_QNVT01000025.1"/>
</dbReference>